<protein>
    <recommendedName>
        <fullName evidence="1">DUF6922 domain-containing protein</fullName>
    </recommendedName>
</protein>
<dbReference type="Pfam" id="PF21956">
    <property type="entry name" value="DUF6922"/>
    <property type="match status" value="1"/>
</dbReference>
<dbReference type="STRING" id="1805146.AUJ27_02980"/>
<sequence length="99" mass="12296">MKIPKSLHRYFWDVNVKKLDPKEKPYFVISRLLDKGNEKAVRWIKDNYRQEQIKDTFRNIMDFSEKTGRFWSLILKIPEEEVKCLQPFYLKMRKTHWPY</sequence>
<feature type="domain" description="DUF6922" evidence="1">
    <location>
        <begin position="8"/>
        <end position="56"/>
    </location>
</feature>
<reference evidence="2 3" key="1">
    <citation type="journal article" date="2016" name="Environ. Microbiol.">
        <title>Genomic resolution of a cold subsurface aquifer community provides metabolic insights for novel microbes adapted to high CO concentrations.</title>
        <authorList>
            <person name="Probst A.J."/>
            <person name="Castelle C.J."/>
            <person name="Singh A."/>
            <person name="Brown C.T."/>
            <person name="Anantharaman K."/>
            <person name="Sharon I."/>
            <person name="Hug L.A."/>
            <person name="Burstein D."/>
            <person name="Emerson J.B."/>
            <person name="Thomas B.C."/>
            <person name="Banfield J.F."/>
        </authorList>
    </citation>
    <scope>NUCLEOTIDE SEQUENCE [LARGE SCALE GENOMIC DNA]</scope>
    <source>
        <strain evidence="2">CG1_02_37_44</strain>
    </source>
</reference>
<evidence type="ECO:0000313" key="3">
    <source>
        <dbReference type="Proteomes" id="UP000183192"/>
    </source>
</evidence>
<evidence type="ECO:0000313" key="2">
    <source>
        <dbReference type="EMBL" id="OIO07180.1"/>
    </source>
</evidence>
<gene>
    <name evidence="2" type="ORF">AUJ27_02980</name>
</gene>
<proteinExistence type="predicted"/>
<dbReference type="Proteomes" id="UP000183192">
    <property type="component" value="Unassembled WGS sequence"/>
</dbReference>
<comment type="caution">
    <text evidence="2">The sequence shown here is derived from an EMBL/GenBank/DDBJ whole genome shotgun (WGS) entry which is preliminary data.</text>
</comment>
<organism evidence="2 3">
    <name type="scientific">Candidatus Falkowbacteria bacterium CG1_02_37_44</name>
    <dbReference type="NCBI Taxonomy" id="1805146"/>
    <lineage>
        <taxon>Bacteria</taxon>
        <taxon>Candidatus Falkowiibacteriota</taxon>
    </lineage>
</organism>
<dbReference type="EMBL" id="MNUU01000056">
    <property type="protein sequence ID" value="OIO07180.1"/>
    <property type="molecule type" value="Genomic_DNA"/>
</dbReference>
<dbReference type="AlphaFoldDB" id="A0A1J4T501"/>
<accession>A0A1J4T501</accession>
<dbReference type="InterPro" id="IPR053830">
    <property type="entry name" value="DUF6922"/>
</dbReference>
<name>A0A1J4T501_9BACT</name>
<evidence type="ECO:0000259" key="1">
    <source>
        <dbReference type="Pfam" id="PF21956"/>
    </source>
</evidence>